<dbReference type="InterPro" id="IPR002347">
    <property type="entry name" value="SDR_fam"/>
</dbReference>
<reference evidence="2" key="1">
    <citation type="submission" date="2022-11" db="UniProtKB">
        <authorList>
            <consortium name="WormBaseParasite"/>
        </authorList>
    </citation>
    <scope>IDENTIFICATION</scope>
</reference>
<accession>A0A914EBE8</accession>
<evidence type="ECO:0000313" key="1">
    <source>
        <dbReference type="Proteomes" id="UP000887540"/>
    </source>
</evidence>
<keyword evidence="1" id="KW-1185">Reference proteome</keyword>
<dbReference type="PANTHER" id="PTHR43313:SF1">
    <property type="entry name" value="3BETA-HYDROXYSTEROID DEHYDROGENASE DHS-16"/>
    <property type="match status" value="1"/>
</dbReference>
<sequence>MKNRVIFVTGCDSGFGRHFAVKCVKEGIPIFAGCFTDEGCKNLENETRTFPGKLWTISLDVTNDESVKDAYNFVKKNIEPDQFLWAIVNNAGAATSFGPDEWVSIEQYKKAFDINTLGIIRCVHEPVINGNINTFTTTKNFRKELQPWGIKCILFEPGACNTNLVSDHERWCNLTELCWENLDDSLKLQYGAIYKQELIDYWCNILSTFASRINRVDYVVDAYFHAVTSKYPRPRYIIGIDANLLYIPLSFFPTRLQDWISSFFPGSLISTLPMALKLRKDDKSSLHKL</sequence>
<dbReference type="PANTHER" id="PTHR43313">
    <property type="entry name" value="SHORT-CHAIN DEHYDROGENASE/REDUCTASE FAMILY 9C"/>
    <property type="match status" value="1"/>
</dbReference>
<dbReference type="GO" id="GO:0008202">
    <property type="term" value="P:steroid metabolic process"/>
    <property type="evidence" value="ECO:0007669"/>
    <property type="project" value="TreeGrafter"/>
</dbReference>
<dbReference type="AlphaFoldDB" id="A0A914EBE8"/>
<dbReference type="GO" id="GO:0016491">
    <property type="term" value="F:oxidoreductase activity"/>
    <property type="evidence" value="ECO:0007669"/>
    <property type="project" value="TreeGrafter"/>
</dbReference>
<dbReference type="Pfam" id="PF00106">
    <property type="entry name" value="adh_short"/>
    <property type="match status" value="1"/>
</dbReference>
<name>A0A914EBE8_9BILA</name>
<dbReference type="Gene3D" id="3.40.50.720">
    <property type="entry name" value="NAD(P)-binding Rossmann-like Domain"/>
    <property type="match status" value="2"/>
</dbReference>
<organism evidence="1 2">
    <name type="scientific">Acrobeloides nanus</name>
    <dbReference type="NCBI Taxonomy" id="290746"/>
    <lineage>
        <taxon>Eukaryota</taxon>
        <taxon>Metazoa</taxon>
        <taxon>Ecdysozoa</taxon>
        <taxon>Nematoda</taxon>
        <taxon>Chromadorea</taxon>
        <taxon>Rhabditida</taxon>
        <taxon>Tylenchina</taxon>
        <taxon>Cephalobomorpha</taxon>
        <taxon>Cephaloboidea</taxon>
        <taxon>Cephalobidae</taxon>
        <taxon>Acrobeloides</taxon>
    </lineage>
</organism>
<dbReference type="InterPro" id="IPR036291">
    <property type="entry name" value="NAD(P)-bd_dom_sf"/>
</dbReference>
<dbReference type="SUPFAM" id="SSF51735">
    <property type="entry name" value="NAD(P)-binding Rossmann-fold domains"/>
    <property type="match status" value="1"/>
</dbReference>
<dbReference type="Proteomes" id="UP000887540">
    <property type="component" value="Unplaced"/>
</dbReference>
<dbReference type="WBParaSite" id="ACRNAN_scaffold6839.g28804.t1">
    <property type="protein sequence ID" value="ACRNAN_scaffold6839.g28804.t1"/>
    <property type="gene ID" value="ACRNAN_scaffold6839.g28804"/>
</dbReference>
<protein>
    <submittedName>
        <fullName evidence="2">Uncharacterized protein</fullName>
    </submittedName>
</protein>
<proteinExistence type="predicted"/>
<evidence type="ECO:0000313" key="2">
    <source>
        <dbReference type="WBParaSite" id="ACRNAN_scaffold6839.g28804.t1"/>
    </source>
</evidence>